<reference evidence="2" key="2">
    <citation type="submission" date="2025-08" db="UniProtKB">
        <authorList>
            <consortium name="Ensembl"/>
        </authorList>
    </citation>
    <scope>IDENTIFICATION</scope>
</reference>
<dbReference type="InterPro" id="IPR039015">
    <property type="entry name" value="ENDOD1"/>
</dbReference>
<dbReference type="Gene3D" id="3.40.570.10">
    <property type="entry name" value="Extracellular Endonuclease, subunit A"/>
    <property type="match status" value="1"/>
</dbReference>
<dbReference type="InterPro" id="IPR001604">
    <property type="entry name" value="Endo_G_ENPP1-like_dom"/>
</dbReference>
<organism evidence="2 3">
    <name type="scientific">Poecilia formosa</name>
    <name type="common">Amazon molly</name>
    <name type="synonym">Limia formosa</name>
    <dbReference type="NCBI Taxonomy" id="48698"/>
    <lineage>
        <taxon>Eukaryota</taxon>
        <taxon>Metazoa</taxon>
        <taxon>Chordata</taxon>
        <taxon>Craniata</taxon>
        <taxon>Vertebrata</taxon>
        <taxon>Euteleostomi</taxon>
        <taxon>Actinopterygii</taxon>
        <taxon>Neopterygii</taxon>
        <taxon>Teleostei</taxon>
        <taxon>Neoteleostei</taxon>
        <taxon>Acanthomorphata</taxon>
        <taxon>Ovalentaria</taxon>
        <taxon>Atherinomorphae</taxon>
        <taxon>Cyprinodontiformes</taxon>
        <taxon>Poeciliidae</taxon>
        <taxon>Poeciliinae</taxon>
        <taxon>Poecilia</taxon>
    </lineage>
</organism>
<dbReference type="EMBL" id="AYCK01002272">
    <property type="status" value="NOT_ANNOTATED_CDS"/>
    <property type="molecule type" value="Genomic_DNA"/>
</dbReference>
<accession>A0A096M800</accession>
<dbReference type="InterPro" id="IPR044925">
    <property type="entry name" value="His-Me_finger_sf"/>
</dbReference>
<protein>
    <submittedName>
        <fullName evidence="2">Zgc:172339</fullName>
    </submittedName>
</protein>
<dbReference type="GO" id="GO:0003676">
    <property type="term" value="F:nucleic acid binding"/>
    <property type="evidence" value="ECO:0007669"/>
    <property type="project" value="InterPro"/>
</dbReference>
<dbReference type="GO" id="GO:0046872">
    <property type="term" value="F:metal ion binding"/>
    <property type="evidence" value="ECO:0007669"/>
    <property type="project" value="InterPro"/>
</dbReference>
<dbReference type="InterPro" id="IPR044929">
    <property type="entry name" value="DNA/RNA_non-sp_Endonuclease_sf"/>
</dbReference>
<name>A0A096M800_POEFO</name>
<evidence type="ECO:0000259" key="1">
    <source>
        <dbReference type="Pfam" id="PF01223"/>
    </source>
</evidence>
<feature type="domain" description="DNA/RNA non-specific endonuclease/pyrophosphatase/phosphodiesterase" evidence="1">
    <location>
        <begin position="68"/>
        <end position="192"/>
    </location>
</feature>
<reference evidence="2" key="3">
    <citation type="submission" date="2025-09" db="UniProtKB">
        <authorList>
            <consortium name="Ensembl"/>
        </authorList>
    </citation>
    <scope>IDENTIFICATION</scope>
</reference>
<dbReference type="Proteomes" id="UP000028760">
    <property type="component" value="Unassembled WGS sequence"/>
</dbReference>
<dbReference type="PANTHER" id="PTHR21472:SF19">
    <property type="entry name" value="ZGC:172339"/>
    <property type="match status" value="1"/>
</dbReference>
<dbReference type="GO" id="GO:0016787">
    <property type="term" value="F:hydrolase activity"/>
    <property type="evidence" value="ECO:0007669"/>
    <property type="project" value="InterPro"/>
</dbReference>
<dbReference type="PANTHER" id="PTHR21472">
    <property type="entry name" value="ENDONUCLEASE DOMAIN-CONTAINING 1 PROTEIN ENDOD1"/>
    <property type="match status" value="1"/>
</dbReference>
<evidence type="ECO:0000313" key="3">
    <source>
        <dbReference type="Proteomes" id="UP000028760"/>
    </source>
</evidence>
<sequence>IDIVKHCFIMSIYRTEGKLLYFLIVVMAGAEVQNNISPECKQFLYMGTIPRGLEEQPLKKICQYYAGKPRFFTLYDSFSHIPVYSAYTFKRSDGSKKVDVPWMYEPQLSLVSGSREMEPFPSANIHKSFEDSQAVLDDYSDTVIFERGQLNPDEHQADPEDKAATYTLTNVVPRVREFNIGPWKMHEHHAQEAEQLLPWNCLCGHGDHHLRPHHSPSQHQPPGHP</sequence>
<evidence type="ECO:0000313" key="2">
    <source>
        <dbReference type="Ensembl" id="ENSPFOP00000027541.1"/>
    </source>
</evidence>
<reference evidence="3" key="1">
    <citation type="submission" date="2013-10" db="EMBL/GenBank/DDBJ databases">
        <authorList>
            <person name="Schartl M."/>
            <person name="Warren W."/>
        </authorList>
    </citation>
    <scope>NUCLEOTIDE SEQUENCE [LARGE SCALE GENOMIC DNA]</scope>
    <source>
        <strain evidence="3">female</strain>
    </source>
</reference>
<proteinExistence type="predicted"/>
<keyword evidence="3" id="KW-1185">Reference proteome</keyword>
<dbReference type="AlphaFoldDB" id="A0A096M800"/>
<dbReference type="Ensembl" id="ENSPFOT00000030396.1">
    <property type="protein sequence ID" value="ENSPFOP00000027541.1"/>
    <property type="gene ID" value="ENSPFOG00000011091.2"/>
</dbReference>
<dbReference type="GeneTree" id="ENSGT01030000234592"/>
<dbReference type="SUPFAM" id="SSF54060">
    <property type="entry name" value="His-Me finger endonucleases"/>
    <property type="match status" value="1"/>
</dbReference>
<dbReference type="Pfam" id="PF01223">
    <property type="entry name" value="Endonuclease_NS"/>
    <property type="match status" value="1"/>
</dbReference>